<sequence length="199" mass="20749">MSPRGVAIPDVRQQLFDAAERILLRAGPSELTGRAVTKEAGCATGLLYNHFSDMDGFLAELFLDRAGKAGAALSALTTLAGTGDVVDNLMSAIETLLTGNLLALAGLAMARPAILSHLGEALSQGTLEIDASERAFAAYLKAEKEHGRIAAEADTESLALALVGAAHQLLLTRGPHAPDLRERIRKVATALTEGVSPRG</sequence>
<dbReference type="PROSITE" id="PS50977">
    <property type="entry name" value="HTH_TETR_2"/>
    <property type="match status" value="1"/>
</dbReference>
<dbReference type="InterPro" id="IPR009057">
    <property type="entry name" value="Homeodomain-like_sf"/>
</dbReference>
<evidence type="ECO:0000256" key="1">
    <source>
        <dbReference type="ARBA" id="ARBA00023015"/>
    </source>
</evidence>
<dbReference type="SUPFAM" id="SSF48498">
    <property type="entry name" value="Tetracyclin repressor-like, C-terminal domain"/>
    <property type="match status" value="1"/>
</dbReference>
<gene>
    <name evidence="6" type="ORF">H4W81_001819</name>
</gene>
<keyword evidence="3" id="KW-0804">Transcription</keyword>
<dbReference type="InterPro" id="IPR036271">
    <property type="entry name" value="Tet_transcr_reg_TetR-rel_C_sf"/>
</dbReference>
<dbReference type="InterPro" id="IPR050109">
    <property type="entry name" value="HTH-type_TetR-like_transc_reg"/>
</dbReference>
<dbReference type="EMBL" id="JADBEF010000001">
    <property type="protein sequence ID" value="MBE1559040.1"/>
    <property type="molecule type" value="Genomic_DNA"/>
</dbReference>
<evidence type="ECO:0000259" key="5">
    <source>
        <dbReference type="PROSITE" id="PS50977"/>
    </source>
</evidence>
<keyword evidence="7" id="KW-1185">Reference proteome</keyword>
<evidence type="ECO:0000256" key="4">
    <source>
        <dbReference type="PROSITE-ProRule" id="PRU00335"/>
    </source>
</evidence>
<dbReference type="Pfam" id="PF00440">
    <property type="entry name" value="TetR_N"/>
    <property type="match status" value="1"/>
</dbReference>
<comment type="caution">
    <text evidence="6">The sequence shown here is derived from an EMBL/GenBank/DDBJ whole genome shotgun (WGS) entry which is preliminary data.</text>
</comment>
<feature type="DNA-binding region" description="H-T-H motif" evidence="4">
    <location>
        <begin position="32"/>
        <end position="51"/>
    </location>
</feature>
<evidence type="ECO:0000313" key="6">
    <source>
        <dbReference type="EMBL" id="MBE1559040.1"/>
    </source>
</evidence>
<protein>
    <submittedName>
        <fullName evidence="6">AcrR family transcriptional regulator</fullName>
    </submittedName>
</protein>
<accession>A0ABR9KAK4</accession>
<keyword evidence="1" id="KW-0805">Transcription regulation</keyword>
<organism evidence="6 7">
    <name type="scientific">Nonomuraea africana</name>
    <dbReference type="NCBI Taxonomy" id="46171"/>
    <lineage>
        <taxon>Bacteria</taxon>
        <taxon>Bacillati</taxon>
        <taxon>Actinomycetota</taxon>
        <taxon>Actinomycetes</taxon>
        <taxon>Streptosporangiales</taxon>
        <taxon>Streptosporangiaceae</taxon>
        <taxon>Nonomuraea</taxon>
    </lineage>
</organism>
<dbReference type="Gene3D" id="1.10.357.10">
    <property type="entry name" value="Tetracycline Repressor, domain 2"/>
    <property type="match status" value="1"/>
</dbReference>
<dbReference type="RefSeq" id="WP_192774374.1">
    <property type="nucleotide sequence ID" value="NZ_BAAASY010000041.1"/>
</dbReference>
<evidence type="ECO:0000313" key="7">
    <source>
        <dbReference type="Proteomes" id="UP000661607"/>
    </source>
</evidence>
<proteinExistence type="predicted"/>
<dbReference type="PANTHER" id="PTHR30055:SF238">
    <property type="entry name" value="MYCOFACTOCIN BIOSYNTHESIS TRANSCRIPTIONAL REGULATOR MFTR-RELATED"/>
    <property type="match status" value="1"/>
</dbReference>
<dbReference type="Proteomes" id="UP000661607">
    <property type="component" value="Unassembled WGS sequence"/>
</dbReference>
<dbReference type="PANTHER" id="PTHR30055">
    <property type="entry name" value="HTH-TYPE TRANSCRIPTIONAL REGULATOR RUTR"/>
    <property type="match status" value="1"/>
</dbReference>
<evidence type="ECO:0000256" key="2">
    <source>
        <dbReference type="ARBA" id="ARBA00023125"/>
    </source>
</evidence>
<dbReference type="InterPro" id="IPR001647">
    <property type="entry name" value="HTH_TetR"/>
</dbReference>
<evidence type="ECO:0000256" key="3">
    <source>
        <dbReference type="ARBA" id="ARBA00023163"/>
    </source>
</evidence>
<dbReference type="SUPFAM" id="SSF46689">
    <property type="entry name" value="Homeodomain-like"/>
    <property type="match status" value="1"/>
</dbReference>
<reference evidence="6 7" key="1">
    <citation type="submission" date="2020-10" db="EMBL/GenBank/DDBJ databases">
        <title>Sequencing the genomes of 1000 actinobacteria strains.</title>
        <authorList>
            <person name="Klenk H.-P."/>
        </authorList>
    </citation>
    <scope>NUCLEOTIDE SEQUENCE [LARGE SCALE GENOMIC DNA]</scope>
    <source>
        <strain evidence="6 7">DSM 43748</strain>
    </source>
</reference>
<name>A0ABR9KAK4_9ACTN</name>
<feature type="domain" description="HTH tetR-type" evidence="5">
    <location>
        <begin position="9"/>
        <end position="69"/>
    </location>
</feature>
<keyword evidence="2 4" id="KW-0238">DNA-binding</keyword>